<name>A0AAE8N5D8_9PEZI</name>
<feature type="region of interest" description="Disordered" evidence="2">
    <location>
        <begin position="235"/>
        <end position="292"/>
    </location>
</feature>
<evidence type="ECO:0000313" key="4">
    <source>
        <dbReference type="EMBL" id="SPO05613.1"/>
    </source>
</evidence>
<dbReference type="GO" id="GO:0019290">
    <property type="term" value="P:siderophore biosynthetic process"/>
    <property type="evidence" value="ECO:0007669"/>
    <property type="project" value="InterPro"/>
</dbReference>
<keyword evidence="5" id="KW-1185">Reference proteome</keyword>
<dbReference type="PANTHER" id="PTHR31438">
    <property type="entry name" value="LYSINE N-ACYLTRANSFERASE C17G9.06C-RELATED"/>
    <property type="match status" value="1"/>
</dbReference>
<evidence type="ECO:0000313" key="5">
    <source>
        <dbReference type="Proteomes" id="UP001187682"/>
    </source>
</evidence>
<feature type="compositionally biased region" description="Low complexity" evidence="2">
    <location>
        <begin position="242"/>
        <end position="265"/>
    </location>
</feature>
<evidence type="ECO:0000256" key="1">
    <source>
        <dbReference type="ARBA" id="ARBA00009893"/>
    </source>
</evidence>
<organism evidence="4 5">
    <name type="scientific">Cephalotrichum gorgonifer</name>
    <dbReference type="NCBI Taxonomy" id="2041049"/>
    <lineage>
        <taxon>Eukaryota</taxon>
        <taxon>Fungi</taxon>
        <taxon>Dikarya</taxon>
        <taxon>Ascomycota</taxon>
        <taxon>Pezizomycotina</taxon>
        <taxon>Sordariomycetes</taxon>
        <taxon>Hypocreomycetidae</taxon>
        <taxon>Microascales</taxon>
        <taxon>Microascaceae</taxon>
        <taxon>Cephalotrichum</taxon>
    </lineage>
</organism>
<dbReference type="Proteomes" id="UP001187682">
    <property type="component" value="Unassembled WGS sequence"/>
</dbReference>
<dbReference type="SUPFAM" id="SSF55729">
    <property type="entry name" value="Acyl-CoA N-acyltransferases (Nat)"/>
    <property type="match status" value="1"/>
</dbReference>
<dbReference type="GO" id="GO:0016410">
    <property type="term" value="F:N-acyltransferase activity"/>
    <property type="evidence" value="ECO:0007669"/>
    <property type="project" value="TreeGrafter"/>
</dbReference>
<dbReference type="InterPro" id="IPR019432">
    <property type="entry name" value="Acyltransferase_MbtK/IucB-like"/>
</dbReference>
<evidence type="ECO:0000256" key="2">
    <source>
        <dbReference type="SAM" id="MobiDB-lite"/>
    </source>
</evidence>
<proteinExistence type="inferred from homology"/>
<reference evidence="4" key="1">
    <citation type="submission" date="2018-03" db="EMBL/GenBank/DDBJ databases">
        <authorList>
            <person name="Guldener U."/>
        </authorList>
    </citation>
    <scope>NUCLEOTIDE SEQUENCE</scope>
</reference>
<gene>
    <name evidence="4" type="ORF">DNG_08300</name>
</gene>
<dbReference type="PANTHER" id="PTHR31438:SF1">
    <property type="entry name" value="LYSINE N-ACYLTRANSFERASE C17G9.06C-RELATED"/>
    <property type="match status" value="1"/>
</dbReference>
<feature type="compositionally biased region" description="Polar residues" evidence="2">
    <location>
        <begin position="266"/>
        <end position="276"/>
    </location>
</feature>
<dbReference type="Gene3D" id="3.40.630.30">
    <property type="match status" value="1"/>
</dbReference>
<feature type="compositionally biased region" description="Low complexity" evidence="2">
    <location>
        <begin position="277"/>
        <end position="290"/>
    </location>
</feature>
<feature type="domain" description="Acyltransferase MbtK/IucB-like conserved" evidence="3">
    <location>
        <begin position="372"/>
        <end position="414"/>
    </location>
</feature>
<dbReference type="AlphaFoldDB" id="A0AAE8N5D8"/>
<protein>
    <submittedName>
        <fullName evidence="4">Related to aerobactin siderophore biosynthesis protein iucB</fullName>
    </submittedName>
</protein>
<accession>A0AAE8N5D8</accession>
<sequence>MAPQIIRLPDGQDFHVTPVFSGLFFKSNQRTTHPNAFPIGWTVVLNTQDEEHIRTDDKHCRDEQSGGGVDECGTGACNDAGGELSQENHRLRIHSYTKPTLKNDNLFISSVSIPSSSEYKTPASPTRQIAMMLWITLYWYFHQQEPPSHLTTEASKNTPDEAKPRGEWRINIKKDGVFRGRNLIPKLERMGLIASLDSSPDNDWESMFVSKKMFWQIPGRLFLFSLEPNTLVGSVPGSPIHSRPGSPQSQPLSPSLLPHQQLQALGQPQDSYSNQVAASTPTTTAASSSALHTGPFHSTSHLPTYYPPAPLSYTTTNNIRHPRRPKPLQAGEVFYTRFIPSTGQYLSFRVASTSPDPIPYGGPVGHSPPVHPHLHSLSDTALLQSWFSQPRVSKFWGDFKEEFLPTAAKSRHSFPVIGLWDGVPFGYFEIYWVKEDILGEKMGGEAGDWDRGLHVLIGEEWARGRVPTWLSSLVHWSLVADYRTMNVYLEPRVDNDRFLKHLQKEGFSRERQIAFPHKQSWLIRMRRESWEGPAL</sequence>
<dbReference type="SMART" id="SM01006">
    <property type="entry name" value="AlcB"/>
    <property type="match status" value="1"/>
</dbReference>
<dbReference type="EMBL" id="ONZQ02000013">
    <property type="protein sequence ID" value="SPO05613.1"/>
    <property type="molecule type" value="Genomic_DNA"/>
</dbReference>
<comment type="similarity">
    <text evidence="1">Belongs to the lysine N-acyltransferase MbtK family.</text>
</comment>
<dbReference type="Pfam" id="PF13523">
    <property type="entry name" value="Acetyltransf_8"/>
    <property type="match status" value="1"/>
</dbReference>
<comment type="caution">
    <text evidence="4">The sequence shown here is derived from an EMBL/GenBank/DDBJ whole genome shotgun (WGS) entry which is preliminary data.</text>
</comment>
<evidence type="ECO:0000259" key="3">
    <source>
        <dbReference type="SMART" id="SM01006"/>
    </source>
</evidence>
<dbReference type="InterPro" id="IPR016181">
    <property type="entry name" value="Acyl_CoA_acyltransferase"/>
</dbReference>